<dbReference type="GO" id="GO:0016491">
    <property type="term" value="F:oxidoreductase activity"/>
    <property type="evidence" value="ECO:0007669"/>
    <property type="project" value="UniProtKB-KW"/>
</dbReference>
<feature type="domain" description="3-hydroxyisobutyrate dehydrogenase-like NAD-binding" evidence="5">
    <location>
        <begin position="198"/>
        <end position="317"/>
    </location>
</feature>
<dbReference type="Proteomes" id="UP000434582">
    <property type="component" value="Unassembled WGS sequence"/>
</dbReference>
<dbReference type="GO" id="GO:0051287">
    <property type="term" value="F:NAD binding"/>
    <property type="evidence" value="ECO:0007669"/>
    <property type="project" value="InterPro"/>
</dbReference>
<dbReference type="InterPro" id="IPR006115">
    <property type="entry name" value="6PGDH_NADP-bd"/>
</dbReference>
<dbReference type="InterPro" id="IPR036291">
    <property type="entry name" value="NAD(P)-bd_dom_sf"/>
</dbReference>
<feature type="active site" evidence="3">
    <location>
        <position position="204"/>
    </location>
</feature>
<evidence type="ECO:0000256" key="1">
    <source>
        <dbReference type="ARBA" id="ARBA00023002"/>
    </source>
</evidence>
<dbReference type="Gene3D" id="3.40.50.720">
    <property type="entry name" value="NAD(P)-binding Rossmann-like Domain"/>
    <property type="match status" value="1"/>
</dbReference>
<evidence type="ECO:0000259" key="5">
    <source>
        <dbReference type="Pfam" id="PF14833"/>
    </source>
</evidence>
<evidence type="ECO:0000313" key="7">
    <source>
        <dbReference type="Proteomes" id="UP000434582"/>
    </source>
</evidence>
<feature type="domain" description="6-phosphogluconate dehydrogenase NADP-binding" evidence="4">
    <location>
        <begin position="31"/>
        <end position="195"/>
    </location>
</feature>
<organism evidence="6 7">
    <name type="scientific">Roseospira navarrensis</name>
    <dbReference type="NCBI Taxonomy" id="140058"/>
    <lineage>
        <taxon>Bacteria</taxon>
        <taxon>Pseudomonadati</taxon>
        <taxon>Pseudomonadota</taxon>
        <taxon>Alphaproteobacteria</taxon>
        <taxon>Rhodospirillales</taxon>
        <taxon>Rhodospirillaceae</taxon>
        <taxon>Roseospira</taxon>
    </lineage>
</organism>
<name>A0A7X1ZAL9_9PROT</name>
<protein>
    <submittedName>
        <fullName evidence="6">NAD-binding protein</fullName>
    </submittedName>
</protein>
<evidence type="ECO:0000256" key="3">
    <source>
        <dbReference type="PIRSR" id="PIRSR000103-1"/>
    </source>
</evidence>
<proteinExistence type="predicted"/>
<dbReference type="InterPro" id="IPR008927">
    <property type="entry name" value="6-PGluconate_DH-like_C_sf"/>
</dbReference>
<dbReference type="Pfam" id="PF03446">
    <property type="entry name" value="NAD_binding_2"/>
    <property type="match status" value="1"/>
</dbReference>
<dbReference type="PIRSF" id="PIRSF000103">
    <property type="entry name" value="HIBADH"/>
    <property type="match status" value="1"/>
</dbReference>
<evidence type="ECO:0000256" key="2">
    <source>
        <dbReference type="ARBA" id="ARBA00023027"/>
    </source>
</evidence>
<dbReference type="AlphaFoldDB" id="A0A7X1ZAL9"/>
<dbReference type="PANTHER" id="PTHR43060:SF15">
    <property type="entry name" value="3-HYDROXYISOBUTYRATE DEHYDROGENASE-LIKE 1, MITOCHONDRIAL-RELATED"/>
    <property type="match status" value="1"/>
</dbReference>
<dbReference type="GO" id="GO:0050661">
    <property type="term" value="F:NADP binding"/>
    <property type="evidence" value="ECO:0007669"/>
    <property type="project" value="InterPro"/>
</dbReference>
<keyword evidence="2" id="KW-0520">NAD</keyword>
<dbReference type="SUPFAM" id="SSF48179">
    <property type="entry name" value="6-phosphogluconate dehydrogenase C-terminal domain-like"/>
    <property type="match status" value="1"/>
</dbReference>
<reference evidence="6 7" key="1">
    <citation type="submission" date="2019-10" db="EMBL/GenBank/DDBJ databases">
        <title>Draft whole-genome sequence of the purple nonsulfur photosynthetic bacterium Roseospira navarrensis DSM 15114.</title>
        <authorList>
            <person name="Kyndt J.A."/>
            <person name="Meyer T.E."/>
        </authorList>
    </citation>
    <scope>NUCLEOTIDE SEQUENCE [LARGE SCALE GENOMIC DNA]</scope>
    <source>
        <strain evidence="6 7">DSM 15114</strain>
    </source>
</reference>
<keyword evidence="7" id="KW-1185">Reference proteome</keyword>
<evidence type="ECO:0000259" key="4">
    <source>
        <dbReference type="Pfam" id="PF03446"/>
    </source>
</evidence>
<keyword evidence="1" id="KW-0560">Oxidoreductase</keyword>
<dbReference type="InterPro" id="IPR013328">
    <property type="entry name" value="6PGD_dom2"/>
</dbReference>
<comment type="caution">
    <text evidence="6">The sequence shown here is derived from an EMBL/GenBank/DDBJ whole genome shotgun (WGS) entry which is preliminary data.</text>
</comment>
<dbReference type="InterPro" id="IPR015815">
    <property type="entry name" value="HIBADH-related"/>
</dbReference>
<gene>
    <name evidence="6" type="ORF">GHC57_00750</name>
</gene>
<dbReference type="Gene3D" id="1.10.1040.10">
    <property type="entry name" value="N-(1-d-carboxylethyl)-l-norvaline Dehydrogenase, domain 2"/>
    <property type="match status" value="1"/>
</dbReference>
<sequence length="321" mass="33171">MGPGARQIENGEARMAQAAHDIIEVAPGRTQVGFVGVGIMGRSMAEHLRAAGYPLHVFTRTRAKAAPLEEAGATWHDSPAALAAACDVVITMVGYPADVEAVYFGEDGAAETGILAHLKPGAVAIDMTTSSPSIAQRIAEAARARDAWALDAPVSGGDVGAKNATLSIMVGGDRTAFDAVKPLFDLLGKSIALLGPAGAGQHTKMVNQTVIAGTIVGVAEGLAYGKAAGLDLAQVLDVIGGGAAGGFQLNVLGKRMVEGDFAPGFYVHHFIKDMGIAGAEAERMHLDLEVLTLARALFERFAAEGGREDGTQGIYRMIARD</sequence>
<evidence type="ECO:0000313" key="6">
    <source>
        <dbReference type="EMBL" id="MQX35038.1"/>
    </source>
</evidence>
<dbReference type="InterPro" id="IPR029154">
    <property type="entry name" value="HIBADH-like_NADP-bd"/>
</dbReference>
<dbReference type="RefSeq" id="WP_153340302.1">
    <property type="nucleotide sequence ID" value="NZ_WIVE01000001.1"/>
</dbReference>
<dbReference type="PANTHER" id="PTHR43060">
    <property type="entry name" value="3-HYDROXYISOBUTYRATE DEHYDROGENASE-LIKE 1, MITOCHONDRIAL-RELATED"/>
    <property type="match status" value="1"/>
</dbReference>
<accession>A0A7X1ZAL9</accession>
<dbReference type="OrthoDB" id="9812907at2"/>
<dbReference type="EMBL" id="WIVE01000001">
    <property type="protein sequence ID" value="MQX35038.1"/>
    <property type="molecule type" value="Genomic_DNA"/>
</dbReference>
<dbReference type="SUPFAM" id="SSF51735">
    <property type="entry name" value="NAD(P)-binding Rossmann-fold domains"/>
    <property type="match status" value="1"/>
</dbReference>
<dbReference type="Pfam" id="PF14833">
    <property type="entry name" value="NAD_binding_11"/>
    <property type="match status" value="1"/>
</dbReference>